<gene>
    <name evidence="5" type="ORF">JFL43_13965</name>
</gene>
<dbReference type="InterPro" id="IPR014284">
    <property type="entry name" value="RNA_pol_sigma-70_dom"/>
</dbReference>
<keyword evidence="3" id="KW-0804">Transcription</keyword>
<dbReference type="Pfam" id="PF04542">
    <property type="entry name" value="Sigma70_r2"/>
    <property type="match status" value="1"/>
</dbReference>
<evidence type="ECO:0000256" key="1">
    <source>
        <dbReference type="ARBA" id="ARBA00023015"/>
    </source>
</evidence>
<dbReference type="SUPFAM" id="SSF88946">
    <property type="entry name" value="Sigma2 domain of RNA polymerase sigma factors"/>
    <property type="match status" value="1"/>
</dbReference>
<keyword evidence="1" id="KW-0805">Transcription regulation</keyword>
<dbReference type="PANTHER" id="PTHR43133">
    <property type="entry name" value="RNA POLYMERASE ECF-TYPE SIGMA FACTO"/>
    <property type="match status" value="1"/>
</dbReference>
<name>A0ABS1H953_9BACL</name>
<evidence type="ECO:0000259" key="4">
    <source>
        <dbReference type="Pfam" id="PF04542"/>
    </source>
</evidence>
<evidence type="ECO:0000256" key="3">
    <source>
        <dbReference type="ARBA" id="ARBA00023163"/>
    </source>
</evidence>
<dbReference type="Gene3D" id="1.10.1740.10">
    <property type="match status" value="1"/>
</dbReference>
<reference evidence="5 6" key="1">
    <citation type="submission" date="2020-12" db="EMBL/GenBank/DDBJ databases">
        <title>YIM B01967 draft genome.</title>
        <authorList>
            <person name="Yan X."/>
        </authorList>
    </citation>
    <scope>NUCLEOTIDE SEQUENCE [LARGE SCALE GENOMIC DNA]</scope>
    <source>
        <strain evidence="5 6">YIM B01967</strain>
    </source>
</reference>
<dbReference type="PANTHER" id="PTHR43133:SF60">
    <property type="entry name" value="RNA POLYMERASE SIGMA FACTOR SIGV"/>
    <property type="match status" value="1"/>
</dbReference>
<evidence type="ECO:0000256" key="2">
    <source>
        <dbReference type="ARBA" id="ARBA00023082"/>
    </source>
</evidence>
<dbReference type="NCBIfam" id="TIGR02937">
    <property type="entry name" value="sigma70-ECF"/>
    <property type="match status" value="1"/>
</dbReference>
<dbReference type="InterPro" id="IPR039425">
    <property type="entry name" value="RNA_pol_sigma-70-like"/>
</dbReference>
<sequence length="132" mass="15718">MTIQQQITNWFDQYKNDIYQFLHYRIGTNEAEDCVQEVFIKAYRSYETFQQKSSPKTWLFSIAHHVAIDTLRKKQRHKWKGILLMQQPEKATNITPEHLLQADESMKELIQMVQSLKSPYTNIKKLSLVTLN</sequence>
<feature type="domain" description="RNA polymerase sigma-70 region 2" evidence="4">
    <location>
        <begin position="11"/>
        <end position="76"/>
    </location>
</feature>
<organism evidence="5 6">
    <name type="scientific">Viridibacillus soli</name>
    <dbReference type="NCBI Taxonomy" id="2798301"/>
    <lineage>
        <taxon>Bacteria</taxon>
        <taxon>Bacillati</taxon>
        <taxon>Bacillota</taxon>
        <taxon>Bacilli</taxon>
        <taxon>Bacillales</taxon>
        <taxon>Caryophanaceae</taxon>
        <taxon>Viridibacillus</taxon>
    </lineage>
</organism>
<proteinExistence type="predicted"/>
<keyword evidence="6" id="KW-1185">Reference proteome</keyword>
<evidence type="ECO:0000313" key="6">
    <source>
        <dbReference type="Proteomes" id="UP000618943"/>
    </source>
</evidence>
<dbReference type="InterPro" id="IPR007627">
    <property type="entry name" value="RNA_pol_sigma70_r2"/>
</dbReference>
<dbReference type="RefSeq" id="WP_200749513.1">
    <property type="nucleotide sequence ID" value="NZ_JAEOAH010000022.1"/>
</dbReference>
<dbReference type="Proteomes" id="UP000618943">
    <property type="component" value="Unassembled WGS sequence"/>
</dbReference>
<accession>A0ABS1H953</accession>
<dbReference type="InterPro" id="IPR013325">
    <property type="entry name" value="RNA_pol_sigma_r2"/>
</dbReference>
<evidence type="ECO:0000313" key="5">
    <source>
        <dbReference type="EMBL" id="MBK3495946.1"/>
    </source>
</evidence>
<protein>
    <submittedName>
        <fullName evidence="5">Sigma-70 family RNA polymerase sigma factor</fullName>
    </submittedName>
</protein>
<dbReference type="EMBL" id="JAEOAH010000022">
    <property type="protein sequence ID" value="MBK3495946.1"/>
    <property type="molecule type" value="Genomic_DNA"/>
</dbReference>
<keyword evidence="2" id="KW-0731">Sigma factor</keyword>
<comment type="caution">
    <text evidence="5">The sequence shown here is derived from an EMBL/GenBank/DDBJ whole genome shotgun (WGS) entry which is preliminary data.</text>
</comment>